<dbReference type="AlphaFoldDB" id="A0A4R0R872"/>
<evidence type="ECO:0000256" key="1">
    <source>
        <dbReference type="SAM" id="MobiDB-lite"/>
    </source>
</evidence>
<evidence type="ECO:0000259" key="2">
    <source>
        <dbReference type="Pfam" id="PF08719"/>
    </source>
</evidence>
<dbReference type="InterPro" id="IPR037238">
    <property type="entry name" value="YbiA-like_sf"/>
</dbReference>
<protein>
    <recommendedName>
        <fullName evidence="2">NADAR domain-containing protein</fullName>
    </recommendedName>
</protein>
<name>A0A4R0R872_9APHY</name>
<feature type="compositionally biased region" description="Basic residues" evidence="1">
    <location>
        <begin position="32"/>
        <end position="41"/>
    </location>
</feature>
<dbReference type="Pfam" id="PF08719">
    <property type="entry name" value="NADAR"/>
    <property type="match status" value="1"/>
</dbReference>
<dbReference type="OrthoDB" id="206452at2759"/>
<dbReference type="NCBIfam" id="TIGR02464">
    <property type="entry name" value="ribofla_fusion"/>
    <property type="match status" value="1"/>
</dbReference>
<sequence length="238" mass="26937">MALLLQLYSLLAIAVLLSTLLIAHIMRTKSSKARTSPRKRMTTGIQPSSSSSSTTTPMSSSNSDNYVFFWKVSETHGYLSQWYHSPFTTRIHLPGEAEPRTEALTFNTAEHYMMACKALLFDDLDVFNQILAEPSDMARIKALGREVKNFVDEVWNKHREEIVLNGSLAKFSEEGNKELRDRLLGTGEKVLVEASPRDRVWGVGYGEKRALEVKDRWGLNLLGIALMKTRETLRVEKS</sequence>
<keyword evidence="4" id="KW-1185">Reference proteome</keyword>
<dbReference type="Gene3D" id="1.10.357.40">
    <property type="entry name" value="YbiA-like"/>
    <property type="match status" value="1"/>
</dbReference>
<proteinExistence type="predicted"/>
<accession>A0A4R0R872</accession>
<reference evidence="3 4" key="1">
    <citation type="submission" date="2018-11" db="EMBL/GenBank/DDBJ databases">
        <title>Genome assembly of Steccherinum ochraceum LE-BIN_3174, the white-rot fungus of the Steccherinaceae family (The Residual Polyporoid clade, Polyporales, Basidiomycota).</title>
        <authorList>
            <person name="Fedorova T.V."/>
            <person name="Glazunova O.A."/>
            <person name="Landesman E.O."/>
            <person name="Moiseenko K.V."/>
            <person name="Psurtseva N.V."/>
            <person name="Savinova O.S."/>
            <person name="Shakhova N.V."/>
            <person name="Tyazhelova T.V."/>
            <person name="Vasina D.V."/>
        </authorList>
    </citation>
    <scope>NUCLEOTIDE SEQUENCE [LARGE SCALE GENOMIC DNA]</scope>
    <source>
        <strain evidence="3 4">LE-BIN_3174</strain>
    </source>
</reference>
<feature type="compositionally biased region" description="Low complexity" evidence="1">
    <location>
        <begin position="48"/>
        <end position="61"/>
    </location>
</feature>
<dbReference type="Proteomes" id="UP000292702">
    <property type="component" value="Unassembled WGS sequence"/>
</dbReference>
<evidence type="ECO:0000313" key="3">
    <source>
        <dbReference type="EMBL" id="TCD63920.1"/>
    </source>
</evidence>
<dbReference type="SUPFAM" id="SSF143990">
    <property type="entry name" value="YbiA-like"/>
    <property type="match status" value="1"/>
</dbReference>
<dbReference type="InterPro" id="IPR012816">
    <property type="entry name" value="NADAR"/>
</dbReference>
<dbReference type="STRING" id="92696.A0A4R0R872"/>
<evidence type="ECO:0000313" key="4">
    <source>
        <dbReference type="Proteomes" id="UP000292702"/>
    </source>
</evidence>
<comment type="caution">
    <text evidence="3">The sequence shown here is derived from an EMBL/GenBank/DDBJ whole genome shotgun (WGS) entry which is preliminary data.</text>
</comment>
<dbReference type="EMBL" id="RWJN01000266">
    <property type="protein sequence ID" value="TCD63920.1"/>
    <property type="molecule type" value="Genomic_DNA"/>
</dbReference>
<feature type="domain" description="NADAR" evidence="2">
    <location>
        <begin position="68"/>
        <end position="234"/>
    </location>
</feature>
<feature type="region of interest" description="Disordered" evidence="1">
    <location>
        <begin position="32"/>
        <end position="61"/>
    </location>
</feature>
<dbReference type="CDD" id="cd15457">
    <property type="entry name" value="NADAR"/>
    <property type="match status" value="1"/>
</dbReference>
<organism evidence="3 4">
    <name type="scientific">Steccherinum ochraceum</name>
    <dbReference type="NCBI Taxonomy" id="92696"/>
    <lineage>
        <taxon>Eukaryota</taxon>
        <taxon>Fungi</taxon>
        <taxon>Dikarya</taxon>
        <taxon>Basidiomycota</taxon>
        <taxon>Agaricomycotina</taxon>
        <taxon>Agaricomycetes</taxon>
        <taxon>Polyporales</taxon>
        <taxon>Steccherinaceae</taxon>
        <taxon>Steccherinum</taxon>
    </lineage>
</organism>
<gene>
    <name evidence="3" type="ORF">EIP91_004767</name>
</gene>